<evidence type="ECO:0000259" key="1">
    <source>
        <dbReference type="Pfam" id="PF13737"/>
    </source>
</evidence>
<organism evidence="2 3">
    <name type="scientific">Candidatus Enterovibrio escicola</name>
    <dbReference type="NCBI Taxonomy" id="1927127"/>
    <lineage>
        <taxon>Bacteria</taxon>
        <taxon>Pseudomonadati</taxon>
        <taxon>Pseudomonadota</taxon>
        <taxon>Gammaproteobacteria</taxon>
        <taxon>Vibrionales</taxon>
        <taxon>Vibrionaceae</taxon>
        <taxon>Enterovibrio</taxon>
    </lineage>
</organism>
<dbReference type="InterPro" id="IPR053172">
    <property type="entry name" value="Tn903_transposase"/>
</dbReference>
<gene>
    <name evidence="2" type="ORF">BTN49_3085</name>
</gene>
<dbReference type="AlphaFoldDB" id="A0A2A5T055"/>
<protein>
    <submittedName>
        <fullName evidence="2">Mobile element protein</fullName>
    </submittedName>
</protein>
<dbReference type="Pfam" id="PF13737">
    <property type="entry name" value="DDE_Tnp_1_5"/>
    <property type="match status" value="1"/>
</dbReference>
<sequence>MLLMMKGIFKLPLRRLKGFLNSVFMLMNVPLEYPTYTCISKRLKTIKVKYHLPSLGDIAHIIIDSTDLKVYDEGEWKTRKHGNGEVTYLAQTSS</sequence>
<feature type="domain" description="Transposase DDE" evidence="1">
    <location>
        <begin position="2"/>
        <end position="73"/>
    </location>
</feature>
<evidence type="ECO:0000313" key="3">
    <source>
        <dbReference type="Proteomes" id="UP000219020"/>
    </source>
</evidence>
<dbReference type="EMBL" id="NBYY01000034">
    <property type="protein sequence ID" value="PCS21544.1"/>
    <property type="molecule type" value="Genomic_DNA"/>
</dbReference>
<dbReference type="Proteomes" id="UP000219020">
    <property type="component" value="Unassembled WGS sequence"/>
</dbReference>
<dbReference type="PANTHER" id="PTHR34631:SF3">
    <property type="entry name" value="ISSOD12 TRANSPOSASE TNPA_ISSOD12"/>
    <property type="match status" value="1"/>
</dbReference>
<proteinExistence type="predicted"/>
<comment type="caution">
    <text evidence="2">The sequence shown here is derived from an EMBL/GenBank/DDBJ whole genome shotgun (WGS) entry which is preliminary data.</text>
</comment>
<name>A0A2A5T055_9GAMM</name>
<accession>A0A2A5T055</accession>
<evidence type="ECO:0000313" key="2">
    <source>
        <dbReference type="EMBL" id="PCS21544.1"/>
    </source>
</evidence>
<keyword evidence="3" id="KW-1185">Reference proteome</keyword>
<dbReference type="PANTHER" id="PTHR34631">
    <property type="match status" value="1"/>
</dbReference>
<reference evidence="3" key="1">
    <citation type="submission" date="2017-04" db="EMBL/GenBank/DDBJ databases">
        <title>Genome evolution of the luminous symbionts of deep sea anglerfish.</title>
        <authorList>
            <person name="Hendry T.A."/>
        </authorList>
    </citation>
    <scope>NUCLEOTIDE SEQUENCE [LARGE SCALE GENOMIC DNA]</scope>
</reference>
<dbReference type="InterPro" id="IPR025668">
    <property type="entry name" value="Tnp_DDE_dom"/>
</dbReference>